<name>A0A448ZIB6_9STRA</name>
<keyword evidence="2" id="KW-1185">Reference proteome</keyword>
<evidence type="ECO:0000313" key="2">
    <source>
        <dbReference type="Proteomes" id="UP000291116"/>
    </source>
</evidence>
<accession>A0A448ZIB6</accession>
<dbReference type="EMBL" id="CAACVS010000385">
    <property type="protein sequence ID" value="VEU41798.1"/>
    <property type="molecule type" value="Genomic_DNA"/>
</dbReference>
<dbReference type="AlphaFoldDB" id="A0A448ZIB6"/>
<organism evidence="1 2">
    <name type="scientific">Pseudo-nitzschia multistriata</name>
    <dbReference type="NCBI Taxonomy" id="183589"/>
    <lineage>
        <taxon>Eukaryota</taxon>
        <taxon>Sar</taxon>
        <taxon>Stramenopiles</taxon>
        <taxon>Ochrophyta</taxon>
        <taxon>Bacillariophyta</taxon>
        <taxon>Bacillariophyceae</taxon>
        <taxon>Bacillariophycidae</taxon>
        <taxon>Bacillariales</taxon>
        <taxon>Bacillariaceae</taxon>
        <taxon>Pseudo-nitzschia</taxon>
    </lineage>
</organism>
<gene>
    <name evidence="1" type="ORF">PSNMU_V1.4_AUG-EV-PASAV3_0087480</name>
</gene>
<protein>
    <submittedName>
        <fullName evidence="1">Uncharacterized protein</fullName>
    </submittedName>
</protein>
<sequence>MRPFPMNTPTVRIVAQFRIIKTKPARIGDERETTDSSFPVWASRLRNPSPSPSKILKTGPAKQAVIAMFASPFRAIVIFALRSPTEFPQARMVRPIMAPGMCKMMPMKFSRATKRSAMKSIHVAAITKP</sequence>
<reference evidence="1 2" key="1">
    <citation type="submission" date="2019-01" db="EMBL/GenBank/DDBJ databases">
        <authorList>
            <person name="Ferrante I. M."/>
        </authorList>
    </citation>
    <scope>NUCLEOTIDE SEQUENCE [LARGE SCALE GENOMIC DNA]</scope>
    <source>
        <strain evidence="1 2">B856</strain>
    </source>
</reference>
<dbReference type="Proteomes" id="UP000291116">
    <property type="component" value="Unassembled WGS sequence"/>
</dbReference>
<evidence type="ECO:0000313" key="1">
    <source>
        <dbReference type="EMBL" id="VEU41798.1"/>
    </source>
</evidence>
<proteinExistence type="predicted"/>